<gene>
    <name evidence="9" type="ORF">MESMUL_13800</name>
</gene>
<keyword evidence="10" id="KW-1185">Reference proteome</keyword>
<dbReference type="PANTHER" id="PTHR47245:SF2">
    <property type="entry name" value="PEPTIDYL-PROLYL CIS-TRANS ISOMERASE HP_0175-RELATED"/>
    <property type="match status" value="1"/>
</dbReference>
<keyword evidence="4 6" id="KW-0697">Rotamase</keyword>
<dbReference type="PROSITE" id="PS01096">
    <property type="entry name" value="PPIC_PPIASE_1"/>
    <property type="match status" value="1"/>
</dbReference>
<feature type="signal peptide" evidence="7">
    <location>
        <begin position="1"/>
        <end position="18"/>
    </location>
</feature>
<dbReference type="GO" id="GO:0003755">
    <property type="term" value="F:peptidyl-prolyl cis-trans isomerase activity"/>
    <property type="evidence" value="ECO:0007669"/>
    <property type="project" value="UniProtKB-KW"/>
</dbReference>
<evidence type="ECO:0000313" key="10">
    <source>
        <dbReference type="Proteomes" id="UP000266091"/>
    </source>
</evidence>
<keyword evidence="5 6" id="KW-0413">Isomerase</keyword>
<dbReference type="InterPro" id="IPR050245">
    <property type="entry name" value="PrsA_foldase"/>
</dbReference>
<evidence type="ECO:0000256" key="4">
    <source>
        <dbReference type="ARBA" id="ARBA00023110"/>
    </source>
</evidence>
<dbReference type="InterPro" id="IPR027304">
    <property type="entry name" value="Trigger_fact/SurA_dom_sf"/>
</dbReference>
<dbReference type="PANTHER" id="PTHR47245">
    <property type="entry name" value="PEPTIDYLPROLYL ISOMERASE"/>
    <property type="match status" value="1"/>
</dbReference>
<evidence type="ECO:0000256" key="7">
    <source>
        <dbReference type="SAM" id="SignalP"/>
    </source>
</evidence>
<protein>
    <recommendedName>
        <fullName evidence="3">peptidylprolyl isomerase</fullName>
        <ecNumber evidence="3">5.2.1.8</ecNumber>
    </recommendedName>
</protein>
<name>A0A388SCS9_9BURK</name>
<evidence type="ECO:0000313" key="9">
    <source>
        <dbReference type="EMBL" id="GBO94026.1"/>
    </source>
</evidence>
<accession>A0A388SCS9</accession>
<dbReference type="EC" id="5.2.1.8" evidence="3"/>
<dbReference type="InterPro" id="IPR000297">
    <property type="entry name" value="PPIase_PpiC"/>
</dbReference>
<evidence type="ECO:0000259" key="8">
    <source>
        <dbReference type="PROSITE" id="PS50198"/>
    </source>
</evidence>
<dbReference type="Proteomes" id="UP000266091">
    <property type="component" value="Unassembled WGS sequence"/>
</dbReference>
<comment type="caution">
    <text evidence="9">The sequence shown here is derived from an EMBL/GenBank/DDBJ whole genome shotgun (WGS) entry which is preliminary data.</text>
</comment>
<dbReference type="PROSITE" id="PS50198">
    <property type="entry name" value="PPIC_PPIASE_2"/>
    <property type="match status" value="1"/>
</dbReference>
<sequence length="257" mass="28041">MKLSVILMSAFAAACANAAVTDFTVNGTKVTAAQQEQILKNLTARGQQRTPQLENAVKQNLVTEIAVLQEAQKAGLANDPNVKIAVQNATNNIMTEALLNRYVQQHPTSDADLQKMYQKDKAAYGNTEYHLRQIVTKTQGEAQNALNRVLKGENFAKVASAVTIDQPSKARGGDIGWFAPVRVVPQIGQLLPSLKAGQVYSKPVQFRGGWAVFQVVATRPAQLFPTFEQAKPQLQRIAAAQTAQQYVRDITSRAVVK</sequence>
<feature type="chain" id="PRO_5017317812" description="peptidylprolyl isomerase" evidence="7">
    <location>
        <begin position="19"/>
        <end position="257"/>
    </location>
</feature>
<dbReference type="SUPFAM" id="SSF54534">
    <property type="entry name" value="FKBP-like"/>
    <property type="match status" value="1"/>
</dbReference>
<reference evidence="9 10" key="1">
    <citation type="journal article" date="2018" name="Int. J. Syst. Evol. Microbiol.">
        <title>Mesosutterella multiformis gen. nov., sp. nov., a member of the family Sutterellaceae and Sutterella megalosphaeroides sp. nov., isolated from human faeces.</title>
        <authorList>
            <person name="Sakamoto M."/>
            <person name="Ikeyama N."/>
            <person name="Kunihiro T."/>
            <person name="Iino T."/>
            <person name="Yuki M."/>
            <person name="Ohkuma M."/>
        </authorList>
    </citation>
    <scope>NUCLEOTIDE SEQUENCE [LARGE SCALE GENOMIC DNA]</scope>
    <source>
        <strain evidence="9 10">4NBBH2</strain>
    </source>
</reference>
<dbReference type="Pfam" id="PF13145">
    <property type="entry name" value="Rotamase_2"/>
    <property type="match status" value="1"/>
</dbReference>
<feature type="domain" description="PpiC" evidence="8">
    <location>
        <begin position="126"/>
        <end position="217"/>
    </location>
</feature>
<comment type="similarity">
    <text evidence="2">Belongs to the PpiC/parvulin rotamase family.</text>
</comment>
<dbReference type="Gene3D" id="3.10.50.40">
    <property type="match status" value="1"/>
</dbReference>
<organism evidence="9 10">
    <name type="scientific">Mesosutterella multiformis</name>
    <dbReference type="NCBI Taxonomy" id="2259133"/>
    <lineage>
        <taxon>Bacteria</taxon>
        <taxon>Pseudomonadati</taxon>
        <taxon>Pseudomonadota</taxon>
        <taxon>Betaproteobacteria</taxon>
        <taxon>Burkholderiales</taxon>
        <taxon>Sutterellaceae</taxon>
        <taxon>Mesosutterella</taxon>
    </lineage>
</organism>
<proteinExistence type="inferred from homology"/>
<keyword evidence="7" id="KW-0732">Signal</keyword>
<evidence type="ECO:0000256" key="2">
    <source>
        <dbReference type="ARBA" id="ARBA00007656"/>
    </source>
</evidence>
<dbReference type="PROSITE" id="PS51257">
    <property type="entry name" value="PROKAR_LIPOPROTEIN"/>
    <property type="match status" value="1"/>
</dbReference>
<dbReference type="EMBL" id="BGZJ01000001">
    <property type="protein sequence ID" value="GBO94026.1"/>
    <property type="molecule type" value="Genomic_DNA"/>
</dbReference>
<dbReference type="InterPro" id="IPR046357">
    <property type="entry name" value="PPIase_dom_sf"/>
</dbReference>
<dbReference type="AlphaFoldDB" id="A0A388SCS9"/>
<dbReference type="InterPro" id="IPR023058">
    <property type="entry name" value="PPIase_PpiC_CS"/>
</dbReference>
<comment type="catalytic activity">
    <reaction evidence="1">
        <text>[protein]-peptidylproline (omega=180) = [protein]-peptidylproline (omega=0)</text>
        <dbReference type="Rhea" id="RHEA:16237"/>
        <dbReference type="Rhea" id="RHEA-COMP:10747"/>
        <dbReference type="Rhea" id="RHEA-COMP:10748"/>
        <dbReference type="ChEBI" id="CHEBI:83833"/>
        <dbReference type="ChEBI" id="CHEBI:83834"/>
        <dbReference type="EC" id="5.2.1.8"/>
    </reaction>
</comment>
<dbReference type="SUPFAM" id="SSF109998">
    <property type="entry name" value="Triger factor/SurA peptide-binding domain-like"/>
    <property type="match status" value="1"/>
</dbReference>
<evidence type="ECO:0000256" key="6">
    <source>
        <dbReference type="PROSITE-ProRule" id="PRU00278"/>
    </source>
</evidence>
<evidence type="ECO:0000256" key="5">
    <source>
        <dbReference type="ARBA" id="ARBA00023235"/>
    </source>
</evidence>
<evidence type="ECO:0000256" key="1">
    <source>
        <dbReference type="ARBA" id="ARBA00000971"/>
    </source>
</evidence>
<evidence type="ECO:0000256" key="3">
    <source>
        <dbReference type="ARBA" id="ARBA00013194"/>
    </source>
</evidence>